<comment type="similarity">
    <text evidence="1">Belongs to the leucine-binding protein family.</text>
</comment>
<keyword evidence="5 6" id="KW-0408">Iron</keyword>
<feature type="domain" description="Cytochrome c" evidence="7">
    <location>
        <begin position="23"/>
        <end position="147"/>
    </location>
</feature>
<dbReference type="EMBL" id="JACPRF010000157">
    <property type="protein sequence ID" value="MBI2876228.1"/>
    <property type="molecule type" value="Genomic_DNA"/>
</dbReference>
<dbReference type="GO" id="GO:0020037">
    <property type="term" value="F:heme binding"/>
    <property type="evidence" value="ECO:0007669"/>
    <property type="project" value="InterPro"/>
</dbReference>
<dbReference type="Pfam" id="PF00034">
    <property type="entry name" value="Cytochrom_C"/>
    <property type="match status" value="1"/>
</dbReference>
<dbReference type="SUPFAM" id="SSF46626">
    <property type="entry name" value="Cytochrome c"/>
    <property type="match status" value="1"/>
</dbReference>
<evidence type="ECO:0000313" key="9">
    <source>
        <dbReference type="Proteomes" id="UP000769766"/>
    </source>
</evidence>
<dbReference type="InterPro" id="IPR036909">
    <property type="entry name" value="Cyt_c-like_dom_sf"/>
</dbReference>
<proteinExistence type="inferred from homology"/>
<evidence type="ECO:0000256" key="4">
    <source>
        <dbReference type="ARBA" id="ARBA00022729"/>
    </source>
</evidence>
<dbReference type="Pfam" id="PF13458">
    <property type="entry name" value="Peripla_BP_6"/>
    <property type="match status" value="1"/>
</dbReference>
<organism evidence="8 9">
    <name type="scientific">Tectimicrobiota bacterium</name>
    <dbReference type="NCBI Taxonomy" id="2528274"/>
    <lineage>
        <taxon>Bacteria</taxon>
        <taxon>Pseudomonadati</taxon>
        <taxon>Nitrospinota/Tectimicrobiota group</taxon>
        <taxon>Candidatus Tectimicrobiota</taxon>
    </lineage>
</organism>
<dbReference type="Gene3D" id="3.40.50.2300">
    <property type="match status" value="2"/>
</dbReference>
<evidence type="ECO:0000256" key="6">
    <source>
        <dbReference type="PROSITE-ProRule" id="PRU00433"/>
    </source>
</evidence>
<evidence type="ECO:0000259" key="7">
    <source>
        <dbReference type="PROSITE" id="PS51007"/>
    </source>
</evidence>
<dbReference type="Gene3D" id="1.10.760.10">
    <property type="entry name" value="Cytochrome c-like domain"/>
    <property type="match status" value="1"/>
</dbReference>
<evidence type="ECO:0000256" key="3">
    <source>
        <dbReference type="ARBA" id="ARBA00022723"/>
    </source>
</evidence>
<evidence type="ECO:0000256" key="2">
    <source>
        <dbReference type="ARBA" id="ARBA00022617"/>
    </source>
</evidence>
<evidence type="ECO:0000313" key="8">
    <source>
        <dbReference type="EMBL" id="MBI2876228.1"/>
    </source>
</evidence>
<sequence>MATILMRGVGWGTGATATGGLTPQEKRGKQIYLRGVSPSERKITALMSGLEVPATTLPCANCHGYDGRGKPEAGVTPSDLTWEFLTKPYGVTHASGRTHPPYTEQRIGRAIVEGVDPAGNRLLPTMPRYLLAPDDLADLTAYLKRLGKDLDPGLTETQIRLGTILPVSGPLAEMGQAMRAVMTAYFDELNRQGGIYHRKIELSVMEPAETPAATRTGAQRWIEKEPIFALVGAFIAGAEQEIASLLESEELPLVGPLTLFPPIGSPPNRYVFYLLSGMREQARALVDFATQRLSPPHPRMAILFPQEKIPLEVPEAIEEQSRRLGWSSVARVRYPSGRFNAAQLVQQLRQEDTQVLFLLGSEGEGRALMQEAAKANWTPHILLPGSLVGKEIFDLPMSFQEKIFLSYPTIPSDQTRVGLLEYRALLERHPLPGRHLAAQLSAYCAAKVLVEGLKLAGRDLSREKLITVLEGLYEFDTGLTPQITFGPNRRIGALGAYIVGLDLGKKAFIPISPWVTPQ</sequence>
<dbReference type="GO" id="GO:0009055">
    <property type="term" value="F:electron transfer activity"/>
    <property type="evidence" value="ECO:0007669"/>
    <property type="project" value="InterPro"/>
</dbReference>
<protein>
    <submittedName>
        <fullName evidence="8">ABC transporter substrate-binding protein</fullName>
    </submittedName>
</protein>
<reference evidence="8" key="1">
    <citation type="submission" date="2020-07" db="EMBL/GenBank/DDBJ databases">
        <title>Huge and variable diversity of episymbiotic CPR bacteria and DPANN archaea in groundwater ecosystems.</title>
        <authorList>
            <person name="He C.Y."/>
            <person name="Keren R."/>
            <person name="Whittaker M."/>
            <person name="Farag I.F."/>
            <person name="Doudna J."/>
            <person name="Cate J.H.D."/>
            <person name="Banfield J.F."/>
        </authorList>
    </citation>
    <scope>NUCLEOTIDE SEQUENCE</scope>
    <source>
        <strain evidence="8">NC_groundwater_672_Ag_B-0.1um_62_36</strain>
    </source>
</reference>
<dbReference type="PROSITE" id="PS51007">
    <property type="entry name" value="CYTC"/>
    <property type="match status" value="1"/>
</dbReference>
<dbReference type="InterPro" id="IPR028082">
    <property type="entry name" value="Peripla_BP_I"/>
</dbReference>
<keyword evidence="4" id="KW-0732">Signal</keyword>
<dbReference type="SUPFAM" id="SSF53822">
    <property type="entry name" value="Periplasmic binding protein-like I"/>
    <property type="match status" value="1"/>
</dbReference>
<name>A0A932CMP2_UNCTE</name>
<dbReference type="PANTHER" id="PTHR47235">
    <property type="entry name" value="BLR6548 PROTEIN"/>
    <property type="match status" value="1"/>
</dbReference>
<evidence type="ECO:0000256" key="5">
    <source>
        <dbReference type="ARBA" id="ARBA00023004"/>
    </source>
</evidence>
<accession>A0A932CMP2</accession>
<comment type="caution">
    <text evidence="8">The sequence shown here is derived from an EMBL/GenBank/DDBJ whole genome shotgun (WGS) entry which is preliminary data.</text>
</comment>
<dbReference type="InterPro" id="IPR009056">
    <property type="entry name" value="Cyt_c-like_dom"/>
</dbReference>
<dbReference type="GO" id="GO:0046872">
    <property type="term" value="F:metal ion binding"/>
    <property type="evidence" value="ECO:0007669"/>
    <property type="project" value="UniProtKB-KW"/>
</dbReference>
<dbReference type="Proteomes" id="UP000769766">
    <property type="component" value="Unassembled WGS sequence"/>
</dbReference>
<gene>
    <name evidence="8" type="ORF">HYY20_05040</name>
</gene>
<dbReference type="PANTHER" id="PTHR47235:SF1">
    <property type="entry name" value="BLR6548 PROTEIN"/>
    <property type="match status" value="1"/>
</dbReference>
<dbReference type="AlphaFoldDB" id="A0A932CMP2"/>
<keyword evidence="2 6" id="KW-0349">Heme</keyword>
<evidence type="ECO:0000256" key="1">
    <source>
        <dbReference type="ARBA" id="ARBA00010062"/>
    </source>
</evidence>
<dbReference type="InterPro" id="IPR028081">
    <property type="entry name" value="Leu-bd"/>
</dbReference>
<keyword evidence="3 6" id="KW-0479">Metal-binding</keyword>